<evidence type="ECO:0000313" key="6">
    <source>
        <dbReference type="Proteomes" id="UP000282423"/>
    </source>
</evidence>
<evidence type="ECO:0000259" key="4">
    <source>
        <dbReference type="PROSITE" id="PS01124"/>
    </source>
</evidence>
<dbReference type="Pfam" id="PF12833">
    <property type="entry name" value="HTH_18"/>
    <property type="match status" value="1"/>
</dbReference>
<reference evidence="5 6" key="1">
    <citation type="submission" date="2018-10" db="EMBL/GenBank/DDBJ databases">
        <title>Sphingobacterium sp. M05W1-28.</title>
        <authorList>
            <person name="Cai H."/>
        </authorList>
    </citation>
    <scope>NUCLEOTIDE SEQUENCE [LARGE SCALE GENOMIC DNA]</scope>
    <source>
        <strain evidence="5 6">M05W1-28</strain>
    </source>
</reference>
<accession>A0A420VPQ2</accession>
<dbReference type="PANTHER" id="PTHR43280">
    <property type="entry name" value="ARAC-FAMILY TRANSCRIPTIONAL REGULATOR"/>
    <property type="match status" value="1"/>
</dbReference>
<dbReference type="AlphaFoldDB" id="A0A420VPQ2"/>
<evidence type="ECO:0000256" key="3">
    <source>
        <dbReference type="ARBA" id="ARBA00023163"/>
    </source>
</evidence>
<organism evidence="5 6">
    <name type="scientific">Sphingobacterium puteale</name>
    <dbReference type="NCBI Taxonomy" id="2420510"/>
    <lineage>
        <taxon>Bacteria</taxon>
        <taxon>Pseudomonadati</taxon>
        <taxon>Bacteroidota</taxon>
        <taxon>Sphingobacteriia</taxon>
        <taxon>Sphingobacteriales</taxon>
        <taxon>Sphingobacteriaceae</taxon>
        <taxon>Sphingobacterium</taxon>
    </lineage>
</organism>
<keyword evidence="3" id="KW-0804">Transcription</keyword>
<dbReference type="InterPro" id="IPR020449">
    <property type="entry name" value="Tscrpt_reg_AraC-type_HTH"/>
</dbReference>
<dbReference type="PRINTS" id="PR00032">
    <property type="entry name" value="HTHARAC"/>
</dbReference>
<sequence>MLGFDYYHLGSYLISTRPGRIVKTLAKNIKQYAFFDYSVNEALLLSEKEENTLNGIIENIRQEYHSNVDKFSKQIICSHVESLLGYSERFYNRQFITREKANHQILERLENLLAEYLNSDDLAIKGLPSVQYVSKELNLSPSYLSSLLRTVTGQSTQQHIHYKLIEKARGKLSNTSLSISEIAYELGFEHSQSFSKLFKTKTKMSPLEFRKQINLR</sequence>
<evidence type="ECO:0000313" key="5">
    <source>
        <dbReference type="EMBL" id="RKO68302.1"/>
    </source>
</evidence>
<dbReference type="InterPro" id="IPR018060">
    <property type="entry name" value="HTH_AraC"/>
</dbReference>
<feature type="domain" description="HTH araC/xylS-type" evidence="4">
    <location>
        <begin position="107"/>
        <end position="212"/>
    </location>
</feature>
<dbReference type="SUPFAM" id="SSF46689">
    <property type="entry name" value="Homeodomain-like"/>
    <property type="match status" value="1"/>
</dbReference>
<dbReference type="Gene3D" id="1.10.10.60">
    <property type="entry name" value="Homeodomain-like"/>
    <property type="match status" value="1"/>
</dbReference>
<dbReference type="GO" id="GO:0003700">
    <property type="term" value="F:DNA-binding transcription factor activity"/>
    <property type="evidence" value="ECO:0007669"/>
    <property type="project" value="InterPro"/>
</dbReference>
<dbReference type="PANTHER" id="PTHR43280:SF32">
    <property type="entry name" value="TRANSCRIPTIONAL REGULATORY PROTEIN"/>
    <property type="match status" value="1"/>
</dbReference>
<dbReference type="InterPro" id="IPR009057">
    <property type="entry name" value="Homeodomain-like_sf"/>
</dbReference>
<evidence type="ECO:0000256" key="1">
    <source>
        <dbReference type="ARBA" id="ARBA00023015"/>
    </source>
</evidence>
<evidence type="ECO:0000256" key="2">
    <source>
        <dbReference type="ARBA" id="ARBA00023125"/>
    </source>
</evidence>
<gene>
    <name evidence="5" type="ORF">D7322_27905</name>
</gene>
<dbReference type="EMBL" id="RBWS01000037">
    <property type="protein sequence ID" value="RKO68302.1"/>
    <property type="molecule type" value="Genomic_DNA"/>
</dbReference>
<keyword evidence="2" id="KW-0238">DNA-binding</keyword>
<dbReference type="GO" id="GO:0043565">
    <property type="term" value="F:sequence-specific DNA binding"/>
    <property type="evidence" value="ECO:0007669"/>
    <property type="project" value="InterPro"/>
</dbReference>
<dbReference type="PROSITE" id="PS01124">
    <property type="entry name" value="HTH_ARAC_FAMILY_2"/>
    <property type="match status" value="1"/>
</dbReference>
<dbReference type="OrthoDB" id="9816214at2"/>
<comment type="caution">
    <text evidence="5">The sequence shown here is derived from an EMBL/GenBank/DDBJ whole genome shotgun (WGS) entry which is preliminary data.</text>
</comment>
<proteinExistence type="predicted"/>
<dbReference type="Proteomes" id="UP000282423">
    <property type="component" value="Unassembled WGS sequence"/>
</dbReference>
<name>A0A420VPQ2_9SPHI</name>
<dbReference type="SMART" id="SM00342">
    <property type="entry name" value="HTH_ARAC"/>
    <property type="match status" value="1"/>
</dbReference>
<protein>
    <submittedName>
        <fullName evidence="5">AraC family transcriptional regulator</fullName>
    </submittedName>
</protein>
<keyword evidence="1" id="KW-0805">Transcription regulation</keyword>
<keyword evidence="6" id="KW-1185">Reference proteome</keyword>